<dbReference type="GO" id="GO:0004049">
    <property type="term" value="F:anthranilate synthase activity"/>
    <property type="evidence" value="ECO:0007669"/>
    <property type="project" value="UniProtKB-EC"/>
</dbReference>
<evidence type="ECO:0000313" key="18">
    <source>
        <dbReference type="EMBL" id="MBI1756973.1"/>
    </source>
</evidence>
<dbReference type="InterPro" id="IPR005256">
    <property type="entry name" value="Anth_synth_I_PabB"/>
</dbReference>
<comment type="similarity">
    <text evidence="3 15">Belongs to the anthranilate synthase component I family.</text>
</comment>
<organism evidence="18 19">
    <name type="scientific">Fimbriimonas ginsengisoli</name>
    <dbReference type="NCBI Taxonomy" id="1005039"/>
    <lineage>
        <taxon>Bacteria</taxon>
        <taxon>Bacillati</taxon>
        <taxon>Armatimonadota</taxon>
        <taxon>Fimbriimonadia</taxon>
        <taxon>Fimbriimonadales</taxon>
        <taxon>Fimbriimonadaceae</taxon>
        <taxon>Fimbriimonas</taxon>
    </lineage>
</organism>
<dbReference type="GO" id="GO:0046872">
    <property type="term" value="F:metal ion binding"/>
    <property type="evidence" value="ECO:0007669"/>
    <property type="project" value="UniProtKB-KW"/>
</dbReference>
<keyword evidence="10 15" id="KW-0460">Magnesium</keyword>
<evidence type="ECO:0000256" key="9">
    <source>
        <dbReference type="ARBA" id="ARBA00022822"/>
    </source>
</evidence>
<evidence type="ECO:0000256" key="8">
    <source>
        <dbReference type="ARBA" id="ARBA00022723"/>
    </source>
</evidence>
<evidence type="ECO:0000256" key="6">
    <source>
        <dbReference type="ARBA" id="ARBA00020653"/>
    </source>
</evidence>
<gene>
    <name evidence="15 18" type="primary">trpE</name>
    <name evidence="18" type="ORF">HYR64_07700</name>
</gene>
<dbReference type="PANTHER" id="PTHR11236">
    <property type="entry name" value="AMINOBENZOATE/ANTHRANILATE SYNTHASE"/>
    <property type="match status" value="1"/>
</dbReference>
<comment type="catalytic activity">
    <reaction evidence="14 15">
        <text>chorismate + L-glutamine = anthranilate + pyruvate + L-glutamate + H(+)</text>
        <dbReference type="Rhea" id="RHEA:21732"/>
        <dbReference type="ChEBI" id="CHEBI:15361"/>
        <dbReference type="ChEBI" id="CHEBI:15378"/>
        <dbReference type="ChEBI" id="CHEBI:16567"/>
        <dbReference type="ChEBI" id="CHEBI:29748"/>
        <dbReference type="ChEBI" id="CHEBI:29985"/>
        <dbReference type="ChEBI" id="CHEBI:58359"/>
        <dbReference type="EC" id="4.1.3.27"/>
    </reaction>
</comment>
<evidence type="ECO:0000256" key="15">
    <source>
        <dbReference type="RuleBase" id="RU364045"/>
    </source>
</evidence>
<feature type="domain" description="Anthranilate synthase component I N-terminal" evidence="17">
    <location>
        <begin position="28"/>
        <end position="152"/>
    </location>
</feature>
<dbReference type="EMBL" id="JACOSL010000046">
    <property type="protein sequence ID" value="MBI1756973.1"/>
    <property type="molecule type" value="Genomic_DNA"/>
</dbReference>
<evidence type="ECO:0000256" key="1">
    <source>
        <dbReference type="ARBA" id="ARBA00001946"/>
    </source>
</evidence>
<dbReference type="InterPro" id="IPR005801">
    <property type="entry name" value="ADC_synthase"/>
</dbReference>
<feature type="domain" description="Chorismate-utilising enzyme C-terminal" evidence="16">
    <location>
        <begin position="201"/>
        <end position="454"/>
    </location>
</feature>
<sequence>MPSPDLSGFLKLAAPGRRVPVWQDLLADVETPLRAYWKLAHDTPASFLLESVTGGEALARYSILGLPTGVVRPAGGDDPLAVARAILEGLRADPTAGLPKFIGGIVGMLGYDLVRHLERLPNAPPDDLGLPTAAFMVVDQVVVFDHARNRLRIIALAEPNEPGYRQACETVANIVRRLQSSMPTLPAGVFPVHPVQANQERATFESSVRRIREYIGAGDAYQVVPSIRFSTQVDAHPVTVYRALRSLNPSPYMFLLRFGDFDLVGASPELLVSLNGETARVRPIAGTRPRGSDEAEDARLAAELLADEKERAEHTMLVDLGRNDLGRVSEYGSVKVNELMVIERYSHVMHIVSDVTGRLRPGLDGFDLVRGAFPAGTVSGAPKVRAMQIIDELEPTRRGPYAGAVGYFGATGDLDLAITIRTILIKDGKAYVQAGAGIVHDSVPEREYDECVNKARGSLAAIEMAQVGLGGPLP</sequence>
<dbReference type="AlphaFoldDB" id="A0A931PU20"/>
<evidence type="ECO:0000256" key="11">
    <source>
        <dbReference type="ARBA" id="ARBA00023141"/>
    </source>
</evidence>
<evidence type="ECO:0000256" key="13">
    <source>
        <dbReference type="ARBA" id="ARBA00025634"/>
    </source>
</evidence>
<evidence type="ECO:0000256" key="14">
    <source>
        <dbReference type="ARBA" id="ARBA00047683"/>
    </source>
</evidence>
<dbReference type="Gene3D" id="3.60.120.10">
    <property type="entry name" value="Anthranilate synthase"/>
    <property type="match status" value="1"/>
</dbReference>
<dbReference type="Proteomes" id="UP000727962">
    <property type="component" value="Unassembled WGS sequence"/>
</dbReference>
<keyword evidence="8 15" id="KW-0479">Metal-binding</keyword>
<keyword evidence="7 15" id="KW-0028">Amino-acid biosynthesis</keyword>
<comment type="pathway">
    <text evidence="2 15">Amino-acid biosynthesis; L-tryptophan biosynthesis; L-tryptophan from chorismate: step 1/5.</text>
</comment>
<dbReference type="InterPro" id="IPR019999">
    <property type="entry name" value="Anth_synth_I-like"/>
</dbReference>
<keyword evidence="9 15" id="KW-0822">Tryptophan biosynthesis</keyword>
<evidence type="ECO:0000256" key="3">
    <source>
        <dbReference type="ARBA" id="ARBA00009562"/>
    </source>
</evidence>
<proteinExistence type="inferred from homology"/>
<dbReference type="PANTHER" id="PTHR11236:SF48">
    <property type="entry name" value="ISOCHORISMATE SYNTHASE MENF"/>
    <property type="match status" value="1"/>
</dbReference>
<dbReference type="EC" id="4.1.3.27" evidence="5 15"/>
<comment type="subunit">
    <text evidence="4 15">Heterotetramer consisting of two non-identical subunits: a beta subunit (TrpG) and a large alpha subunit (TrpE).</text>
</comment>
<dbReference type="Pfam" id="PF00425">
    <property type="entry name" value="Chorismate_bind"/>
    <property type="match status" value="1"/>
</dbReference>
<accession>A0A931PU20</accession>
<evidence type="ECO:0000256" key="5">
    <source>
        <dbReference type="ARBA" id="ARBA00012266"/>
    </source>
</evidence>
<reference evidence="18" key="1">
    <citation type="submission" date="2020-07" db="EMBL/GenBank/DDBJ databases">
        <title>Huge and variable diversity of episymbiotic CPR bacteria and DPANN archaea in groundwater ecosystems.</title>
        <authorList>
            <person name="He C.Y."/>
            <person name="Keren R."/>
            <person name="Whittaker M."/>
            <person name="Farag I.F."/>
            <person name="Doudna J."/>
            <person name="Cate J.H.D."/>
            <person name="Banfield J.F."/>
        </authorList>
    </citation>
    <scope>NUCLEOTIDE SEQUENCE</scope>
    <source>
        <strain evidence="18">NC_groundwater_17_Pr7_B-0.1um_64_12</strain>
    </source>
</reference>
<dbReference type="InterPro" id="IPR015890">
    <property type="entry name" value="Chorismate_C"/>
</dbReference>
<evidence type="ECO:0000259" key="17">
    <source>
        <dbReference type="Pfam" id="PF04715"/>
    </source>
</evidence>
<comment type="function">
    <text evidence="13 15">Part of a heterotetrameric complex that catalyzes the two-step biosynthesis of anthranilate, an intermediate in the biosynthesis of L-tryptophan. In the first step, the glutamine-binding beta subunit (TrpG) of anthranilate synthase (AS) provides the glutamine amidotransferase activity which generates ammonia as a substrate that, along with chorismate, is used in the second step, catalyzed by the large alpha subunit of AS (TrpE) to produce anthranilate. In the absence of TrpG, TrpE can synthesize anthranilate directly from chorismate and high concentrations of ammonia.</text>
</comment>
<evidence type="ECO:0000313" key="19">
    <source>
        <dbReference type="Proteomes" id="UP000727962"/>
    </source>
</evidence>
<evidence type="ECO:0000259" key="16">
    <source>
        <dbReference type="Pfam" id="PF00425"/>
    </source>
</evidence>
<dbReference type="SUPFAM" id="SSF56322">
    <property type="entry name" value="ADC synthase"/>
    <property type="match status" value="1"/>
</dbReference>
<dbReference type="GO" id="GO:0000162">
    <property type="term" value="P:L-tryptophan biosynthetic process"/>
    <property type="evidence" value="ECO:0007669"/>
    <property type="project" value="UniProtKB-KW"/>
</dbReference>
<evidence type="ECO:0000256" key="12">
    <source>
        <dbReference type="ARBA" id="ARBA00023239"/>
    </source>
</evidence>
<keyword evidence="12 15" id="KW-0456">Lyase</keyword>
<evidence type="ECO:0000256" key="10">
    <source>
        <dbReference type="ARBA" id="ARBA00022842"/>
    </source>
</evidence>
<comment type="caution">
    <text evidence="18">The sequence shown here is derived from an EMBL/GenBank/DDBJ whole genome shotgun (WGS) entry which is preliminary data.</text>
</comment>
<dbReference type="PRINTS" id="PR00095">
    <property type="entry name" value="ANTSNTHASEI"/>
</dbReference>
<comment type="cofactor">
    <cofactor evidence="1 15">
        <name>Mg(2+)</name>
        <dbReference type="ChEBI" id="CHEBI:18420"/>
    </cofactor>
</comment>
<dbReference type="NCBIfam" id="TIGR00564">
    <property type="entry name" value="trpE_most"/>
    <property type="match status" value="1"/>
</dbReference>
<evidence type="ECO:0000256" key="4">
    <source>
        <dbReference type="ARBA" id="ARBA00011575"/>
    </source>
</evidence>
<keyword evidence="11 15" id="KW-0057">Aromatic amino acid biosynthesis</keyword>
<dbReference type="InterPro" id="IPR006805">
    <property type="entry name" value="Anth_synth_I_N"/>
</dbReference>
<dbReference type="Pfam" id="PF04715">
    <property type="entry name" value="Anth_synt_I_N"/>
    <property type="match status" value="1"/>
</dbReference>
<protein>
    <recommendedName>
        <fullName evidence="6 15">Anthranilate synthase component 1</fullName>
        <ecNumber evidence="5 15">4.1.3.27</ecNumber>
    </recommendedName>
</protein>
<name>A0A931PU20_FIMGI</name>
<evidence type="ECO:0000256" key="7">
    <source>
        <dbReference type="ARBA" id="ARBA00022605"/>
    </source>
</evidence>
<evidence type="ECO:0000256" key="2">
    <source>
        <dbReference type="ARBA" id="ARBA00004873"/>
    </source>
</evidence>